<dbReference type="OMA" id="FRYNNAN"/>
<dbReference type="AlphaFoldDB" id="A0A0L0CHC7"/>
<gene>
    <name evidence="2" type="ORF">FF38_01022</name>
</gene>
<name>A0A0L0CHC7_LUCCU</name>
<organism evidence="2 3">
    <name type="scientific">Lucilia cuprina</name>
    <name type="common">Green bottle fly</name>
    <name type="synonym">Australian sheep blowfly</name>
    <dbReference type="NCBI Taxonomy" id="7375"/>
    <lineage>
        <taxon>Eukaryota</taxon>
        <taxon>Metazoa</taxon>
        <taxon>Ecdysozoa</taxon>
        <taxon>Arthropoda</taxon>
        <taxon>Hexapoda</taxon>
        <taxon>Insecta</taxon>
        <taxon>Pterygota</taxon>
        <taxon>Neoptera</taxon>
        <taxon>Endopterygota</taxon>
        <taxon>Diptera</taxon>
        <taxon>Brachycera</taxon>
        <taxon>Muscomorpha</taxon>
        <taxon>Oestroidea</taxon>
        <taxon>Calliphoridae</taxon>
        <taxon>Luciliinae</taxon>
        <taxon>Lucilia</taxon>
    </lineage>
</organism>
<reference evidence="2 3" key="1">
    <citation type="journal article" date="2015" name="Nat. Commun.">
        <title>Lucilia cuprina genome unlocks parasitic fly biology to underpin future interventions.</title>
        <authorList>
            <person name="Anstead C.A."/>
            <person name="Korhonen P.K."/>
            <person name="Young N.D."/>
            <person name="Hall R.S."/>
            <person name="Jex A.R."/>
            <person name="Murali S.C."/>
            <person name="Hughes D.S."/>
            <person name="Lee S.F."/>
            <person name="Perry T."/>
            <person name="Stroehlein A.J."/>
            <person name="Ansell B.R."/>
            <person name="Breugelmans B."/>
            <person name="Hofmann A."/>
            <person name="Qu J."/>
            <person name="Dugan S."/>
            <person name="Lee S.L."/>
            <person name="Chao H."/>
            <person name="Dinh H."/>
            <person name="Han Y."/>
            <person name="Doddapaneni H.V."/>
            <person name="Worley K.C."/>
            <person name="Muzny D.M."/>
            <person name="Ioannidis P."/>
            <person name="Waterhouse R.M."/>
            <person name="Zdobnov E.M."/>
            <person name="James P.J."/>
            <person name="Bagnall N.H."/>
            <person name="Kotze A.C."/>
            <person name="Gibbs R.A."/>
            <person name="Richards S."/>
            <person name="Batterham P."/>
            <person name="Gasser R.B."/>
        </authorList>
    </citation>
    <scope>NUCLEOTIDE SEQUENCE [LARGE SCALE GENOMIC DNA]</scope>
    <source>
        <strain evidence="2 3">LS</strain>
        <tissue evidence="2">Full body</tissue>
    </source>
</reference>
<sequence>MEFRYNNANPAAKPNKAINTPCYANNTTNAISISNNCGNLVSKYNSGRQDHRTNQQNSTPYNLPESAAQPKISTPMRRDSQSSYGYKDYVDTRSHLEYASVWQQKQPHQQQHQQQYNQQLPWTSIGGNRSYPDNVSQVTCSNRTQTFPNSRPFYMQFNPYITQRALIASHNQQQHSVEMNDPQATNLRFGDYDYTLR</sequence>
<evidence type="ECO:0000256" key="1">
    <source>
        <dbReference type="SAM" id="MobiDB-lite"/>
    </source>
</evidence>
<protein>
    <submittedName>
        <fullName evidence="2">Uncharacterized protein</fullName>
    </submittedName>
</protein>
<accession>A0A0L0CHC7</accession>
<feature type="region of interest" description="Disordered" evidence="1">
    <location>
        <begin position="44"/>
        <end position="83"/>
    </location>
</feature>
<comment type="caution">
    <text evidence="2">The sequence shown here is derived from an EMBL/GenBank/DDBJ whole genome shotgun (WGS) entry which is preliminary data.</text>
</comment>
<evidence type="ECO:0000313" key="2">
    <source>
        <dbReference type="EMBL" id="KNC31617.1"/>
    </source>
</evidence>
<evidence type="ECO:0000313" key="3">
    <source>
        <dbReference type="Proteomes" id="UP000037069"/>
    </source>
</evidence>
<dbReference type="Proteomes" id="UP000037069">
    <property type="component" value="Unassembled WGS sequence"/>
</dbReference>
<dbReference type="EMBL" id="JRES01000408">
    <property type="protein sequence ID" value="KNC31617.1"/>
    <property type="molecule type" value="Genomic_DNA"/>
</dbReference>
<proteinExistence type="predicted"/>
<keyword evidence="3" id="KW-1185">Reference proteome</keyword>